<keyword evidence="3 6" id="KW-0378">Hydrolase</keyword>
<dbReference type="InterPro" id="IPR051201">
    <property type="entry name" value="Chloro_Bact_Ser_Proteases"/>
</dbReference>
<reference evidence="6 7" key="1">
    <citation type="submission" date="2018-12" db="EMBL/GenBank/DDBJ databases">
        <authorList>
            <consortium name="Pathogen Informatics"/>
        </authorList>
    </citation>
    <scope>NUCLEOTIDE SEQUENCE [LARGE SCALE GENOMIC DNA]</scope>
    <source>
        <strain evidence="6 7">NCTC10741</strain>
    </source>
</reference>
<sequence length="436" mass="43450">MTEGPQNPYQQGQQAGQYGQQPGQASQPGQQAPGQQAQPGQYRPTQQYSGAYPAPGGGPSGYPGPGGLPAVTTTPPPARGPRMGALVAMGVAIALIASLLSVTGAYLVWGKHGSTSTVTVSGGDAPPVVKGSVQDVAQSVLPAVVSIDNQAGSSETSGSGVVITADGKIVTNNHVIAGNGKLTVAFPDGSVSNAAVVGADPITDLAVIQTDKRDLKPLAFADSGKLSVGQEVVAVGAPLGLAGTVTSGIVSALNRPVPTSGKDDDQATVINSVQTDAAINPGNSGGALVDMTGRLVGINSSILTLGSSRITGQQSGSIGLGFAIPSNQVQRISKELMDSGKATHAAVGITVDPRASVSRPGALVVEVSPTGGFGRAGIPKGALVTKIDDLQISDGYGLIGAVRAYPPGATVTVTYLDSPSSTSPVTKQVTLDKLDK</sequence>
<dbReference type="PRINTS" id="PR00834">
    <property type="entry name" value="PROTEASES2C"/>
</dbReference>
<protein>
    <submittedName>
        <fullName evidence="6">Serine protease Do-like HtrA</fullName>
        <ecNumber evidence="6">3.4.21.107</ecNumber>
    </submittedName>
</protein>
<dbReference type="InterPro" id="IPR043504">
    <property type="entry name" value="Peptidase_S1_PA_chymotrypsin"/>
</dbReference>
<keyword evidence="2 6" id="KW-0645">Protease</keyword>
<dbReference type="SUPFAM" id="SSF50156">
    <property type="entry name" value="PDZ domain-like"/>
    <property type="match status" value="1"/>
</dbReference>
<feature type="compositionally biased region" description="Low complexity" evidence="4">
    <location>
        <begin position="1"/>
        <end position="54"/>
    </location>
</feature>
<dbReference type="Proteomes" id="UP000271626">
    <property type="component" value="Chromosome"/>
</dbReference>
<dbReference type="AlphaFoldDB" id="A0A3P8LCW7"/>
<dbReference type="Gene3D" id="2.30.42.10">
    <property type="match status" value="1"/>
</dbReference>
<dbReference type="PANTHER" id="PTHR43343:SF3">
    <property type="entry name" value="PROTEASE DO-LIKE 8, CHLOROPLASTIC"/>
    <property type="match status" value="1"/>
</dbReference>
<evidence type="ECO:0000313" key="6">
    <source>
        <dbReference type="EMBL" id="VDR37512.1"/>
    </source>
</evidence>
<dbReference type="GO" id="GO:0004252">
    <property type="term" value="F:serine-type endopeptidase activity"/>
    <property type="evidence" value="ECO:0007669"/>
    <property type="project" value="InterPro"/>
</dbReference>
<dbReference type="EMBL" id="LR131273">
    <property type="protein sequence ID" value="VDR37512.1"/>
    <property type="molecule type" value="Genomic_DNA"/>
</dbReference>
<gene>
    <name evidence="6" type="primary">htrA</name>
    <name evidence="6" type="ORF">NCTC10741_00617</name>
</gene>
<dbReference type="OrthoDB" id="9758917at2"/>
<accession>A0A3P8LCW7</accession>
<comment type="similarity">
    <text evidence="1">Belongs to the peptidase S1C family.</text>
</comment>
<organism evidence="6 7">
    <name type="scientific">Tsukamurella paurometabola</name>
    <name type="common">Corynebacterium paurometabolum</name>
    <dbReference type="NCBI Taxonomy" id="2061"/>
    <lineage>
        <taxon>Bacteria</taxon>
        <taxon>Bacillati</taxon>
        <taxon>Actinomycetota</taxon>
        <taxon>Actinomycetes</taxon>
        <taxon>Mycobacteriales</taxon>
        <taxon>Tsukamurellaceae</taxon>
        <taxon>Tsukamurella</taxon>
    </lineage>
</organism>
<feature type="region of interest" description="Disordered" evidence="4">
    <location>
        <begin position="1"/>
        <end position="77"/>
    </location>
</feature>
<dbReference type="PANTHER" id="PTHR43343">
    <property type="entry name" value="PEPTIDASE S12"/>
    <property type="match status" value="1"/>
</dbReference>
<evidence type="ECO:0000256" key="5">
    <source>
        <dbReference type="SAM" id="Phobius"/>
    </source>
</evidence>
<dbReference type="EC" id="3.4.21.107" evidence="6"/>
<proteinExistence type="inferred from homology"/>
<dbReference type="RefSeq" id="WP_126194892.1">
    <property type="nucleotide sequence ID" value="NZ_CP085954.1"/>
</dbReference>
<dbReference type="InterPro" id="IPR001940">
    <property type="entry name" value="Peptidase_S1C"/>
</dbReference>
<evidence type="ECO:0000256" key="4">
    <source>
        <dbReference type="SAM" id="MobiDB-lite"/>
    </source>
</evidence>
<dbReference type="SUPFAM" id="SSF50494">
    <property type="entry name" value="Trypsin-like serine proteases"/>
    <property type="match status" value="1"/>
</dbReference>
<keyword evidence="5" id="KW-0472">Membrane</keyword>
<dbReference type="Gene3D" id="2.40.10.10">
    <property type="entry name" value="Trypsin-like serine proteases"/>
    <property type="match status" value="2"/>
</dbReference>
<dbReference type="Pfam" id="PF13365">
    <property type="entry name" value="Trypsin_2"/>
    <property type="match status" value="1"/>
</dbReference>
<evidence type="ECO:0000256" key="1">
    <source>
        <dbReference type="ARBA" id="ARBA00010541"/>
    </source>
</evidence>
<dbReference type="GO" id="GO:0006508">
    <property type="term" value="P:proteolysis"/>
    <property type="evidence" value="ECO:0007669"/>
    <property type="project" value="UniProtKB-KW"/>
</dbReference>
<feature type="transmembrane region" description="Helical" evidence="5">
    <location>
        <begin position="85"/>
        <end position="109"/>
    </location>
</feature>
<keyword evidence="5" id="KW-0812">Transmembrane</keyword>
<dbReference type="InterPro" id="IPR009003">
    <property type="entry name" value="Peptidase_S1_PA"/>
</dbReference>
<evidence type="ECO:0000313" key="7">
    <source>
        <dbReference type="Proteomes" id="UP000271626"/>
    </source>
</evidence>
<evidence type="ECO:0000256" key="2">
    <source>
        <dbReference type="ARBA" id="ARBA00022670"/>
    </source>
</evidence>
<evidence type="ECO:0000256" key="3">
    <source>
        <dbReference type="ARBA" id="ARBA00022801"/>
    </source>
</evidence>
<keyword evidence="5" id="KW-1133">Transmembrane helix</keyword>
<dbReference type="InterPro" id="IPR036034">
    <property type="entry name" value="PDZ_sf"/>
</dbReference>
<name>A0A3P8LCW7_TSUPA</name>
<feature type="compositionally biased region" description="Gly residues" evidence="4">
    <location>
        <begin position="55"/>
        <end position="67"/>
    </location>
</feature>